<proteinExistence type="predicted"/>
<dbReference type="InterPro" id="IPR052155">
    <property type="entry name" value="Biofilm_reg_signaling"/>
</dbReference>
<evidence type="ECO:0000259" key="3">
    <source>
        <dbReference type="PROSITE" id="PS50887"/>
    </source>
</evidence>
<dbReference type="CDD" id="cd01949">
    <property type="entry name" value="GGDEF"/>
    <property type="match status" value="1"/>
</dbReference>
<dbReference type="PROSITE" id="PS50887">
    <property type="entry name" value="GGDEF"/>
    <property type="match status" value="1"/>
</dbReference>
<dbReference type="Pfam" id="PF00990">
    <property type="entry name" value="GGDEF"/>
    <property type="match status" value="1"/>
</dbReference>
<dbReference type="SMART" id="SM00267">
    <property type="entry name" value="GGDEF"/>
    <property type="match status" value="1"/>
</dbReference>
<dbReference type="PANTHER" id="PTHR44757:SF2">
    <property type="entry name" value="BIOFILM ARCHITECTURE MAINTENANCE PROTEIN MBAA"/>
    <property type="match status" value="1"/>
</dbReference>
<sequence length="763" mass="84054">MTPPKTPQLTPDQEIYAELVETLFGTTHTLVTGILSGVLVPVIAWLSTGNPNYFLLVAILCAAGAYRLHVLWSHDSAPIRTRRADAARWERRYAIGAISFMTLLGLSVAILFNYHPGEMISYYGVIIMTGVVGNLASRNAARPTIVFWQVMGACMPLAALLIVNFPPWYWGISAFLFFGALSVFRTTKFLHGHLDSALRNGADAMRQRRKFSIALNSMTHGLCMGDSTLTISVMNRRIVEFFGIVAAATPIRLEALAHAIGRSGGMADHDATRFSDKWREHAAMPRANAFTYRIGARYFDFHCERAVDGAFITVVEDVTEKETARREIERIAHFDELTGLPNRYQLQQALTQDLDRLKREGLQAALLAIDLDRFKEVNDTLGHVIGDQLLAQVGERLRRCAPAPNLVARIGGDEYCVLIRAAASAPRAAATAASILAEMRRPFTLDGHRATIGASIGVALAPADANSPSALLKCSDIALYEAKAHARGGVVHYVPQMQEDMAKRRDLEEELRQALTKEELLIHYQPIVDSRRGAIVAMEALARWRHPKRGLIPPGVFIPIAEDSGLIIEIGAWVLRRACLDATGWPAHIRVAVNLAPLQFQQPDLLARVDEVLRETGLPADRLELEITESAFISQSADIEAKLRGIAALGVRLALDDFGTGYSSLSYLNRFPVNKVKIDQAFSRQAIESAKTQAIIGAISALARDLGLDLVAEGVETQEQLAFMASKNVFLIQGFLYSKPRPIEELSPMFEHWADAPRLETVA</sequence>
<feature type="transmembrane region" description="Helical" evidence="1">
    <location>
        <begin position="53"/>
        <end position="72"/>
    </location>
</feature>
<dbReference type="InterPro" id="IPR000160">
    <property type="entry name" value="GGDEF_dom"/>
</dbReference>
<protein>
    <submittedName>
        <fullName evidence="4">Signaling protein</fullName>
    </submittedName>
</protein>
<dbReference type="SUPFAM" id="SSF141868">
    <property type="entry name" value="EAL domain-like"/>
    <property type="match status" value="1"/>
</dbReference>
<dbReference type="InterPro" id="IPR035919">
    <property type="entry name" value="EAL_sf"/>
</dbReference>
<keyword evidence="1" id="KW-0472">Membrane</keyword>
<keyword evidence="1" id="KW-0812">Transmembrane</keyword>
<dbReference type="Pfam" id="PF12860">
    <property type="entry name" value="PAS_7"/>
    <property type="match status" value="1"/>
</dbReference>
<dbReference type="EMBL" id="OY288114">
    <property type="protein sequence ID" value="CAJ0872349.1"/>
    <property type="molecule type" value="Genomic_DNA"/>
</dbReference>
<feature type="transmembrane region" description="Helical" evidence="1">
    <location>
        <begin position="168"/>
        <end position="184"/>
    </location>
</feature>
<organism evidence="4">
    <name type="scientific">freshwater sediment metagenome</name>
    <dbReference type="NCBI Taxonomy" id="556182"/>
    <lineage>
        <taxon>unclassified sequences</taxon>
        <taxon>metagenomes</taxon>
        <taxon>ecological metagenomes</taxon>
    </lineage>
</organism>
<gene>
    <name evidence="4" type="ORF">AMST5_02408</name>
</gene>
<evidence type="ECO:0000256" key="1">
    <source>
        <dbReference type="SAM" id="Phobius"/>
    </source>
</evidence>
<dbReference type="InterPro" id="IPR043128">
    <property type="entry name" value="Rev_trsase/Diguanyl_cyclase"/>
</dbReference>
<dbReference type="SUPFAM" id="SSF55073">
    <property type="entry name" value="Nucleotide cyclase"/>
    <property type="match status" value="1"/>
</dbReference>
<dbReference type="Gene3D" id="3.20.20.450">
    <property type="entry name" value="EAL domain"/>
    <property type="match status" value="1"/>
</dbReference>
<feature type="transmembrane region" description="Helical" evidence="1">
    <location>
        <begin position="93"/>
        <end position="114"/>
    </location>
</feature>
<feature type="transmembrane region" description="Helical" evidence="1">
    <location>
        <begin position="29"/>
        <end position="47"/>
    </location>
</feature>
<dbReference type="Pfam" id="PF00563">
    <property type="entry name" value="EAL"/>
    <property type="match status" value="1"/>
</dbReference>
<dbReference type="AlphaFoldDB" id="A0AA48LZZ8"/>
<keyword evidence="1" id="KW-1133">Transmembrane helix</keyword>
<evidence type="ECO:0000259" key="2">
    <source>
        <dbReference type="PROSITE" id="PS50883"/>
    </source>
</evidence>
<accession>A0AA48LZZ8</accession>
<dbReference type="CDD" id="cd01948">
    <property type="entry name" value="EAL"/>
    <property type="match status" value="1"/>
</dbReference>
<evidence type="ECO:0000313" key="4">
    <source>
        <dbReference type="EMBL" id="CAJ0872349.1"/>
    </source>
</evidence>
<dbReference type="PANTHER" id="PTHR44757">
    <property type="entry name" value="DIGUANYLATE CYCLASE DGCP"/>
    <property type="match status" value="1"/>
</dbReference>
<feature type="domain" description="EAL" evidence="2">
    <location>
        <begin position="504"/>
        <end position="754"/>
    </location>
</feature>
<dbReference type="InterPro" id="IPR001633">
    <property type="entry name" value="EAL_dom"/>
</dbReference>
<feature type="transmembrane region" description="Helical" evidence="1">
    <location>
        <begin position="120"/>
        <end position="137"/>
    </location>
</feature>
<dbReference type="Gene3D" id="3.30.70.270">
    <property type="match status" value="1"/>
</dbReference>
<reference evidence="4" key="1">
    <citation type="submission" date="2023-07" db="EMBL/GenBank/DDBJ databases">
        <authorList>
            <person name="Pelsma A.J. K."/>
        </authorList>
    </citation>
    <scope>NUCLEOTIDE SEQUENCE</scope>
</reference>
<name>A0AA48LZZ8_9ZZZZ</name>
<dbReference type="PROSITE" id="PS50883">
    <property type="entry name" value="EAL"/>
    <property type="match status" value="1"/>
</dbReference>
<dbReference type="SMART" id="SM00052">
    <property type="entry name" value="EAL"/>
    <property type="match status" value="1"/>
</dbReference>
<feature type="domain" description="GGDEF" evidence="3">
    <location>
        <begin position="362"/>
        <end position="495"/>
    </location>
</feature>
<dbReference type="InterPro" id="IPR029787">
    <property type="entry name" value="Nucleotide_cyclase"/>
</dbReference>
<dbReference type="NCBIfam" id="TIGR00254">
    <property type="entry name" value="GGDEF"/>
    <property type="match status" value="1"/>
</dbReference>